<keyword evidence="2" id="KW-0812">Transmembrane</keyword>
<accession>A0ABU2MF32</accession>
<gene>
    <name evidence="3" type="ORF">RM479_23075</name>
</gene>
<feature type="transmembrane region" description="Helical" evidence="2">
    <location>
        <begin position="285"/>
        <end position="307"/>
    </location>
</feature>
<evidence type="ECO:0000313" key="3">
    <source>
        <dbReference type="EMBL" id="MDT0331308.1"/>
    </source>
</evidence>
<feature type="compositionally biased region" description="Acidic residues" evidence="1">
    <location>
        <begin position="316"/>
        <end position="325"/>
    </location>
</feature>
<comment type="caution">
    <text evidence="3">The sequence shown here is derived from an EMBL/GenBank/DDBJ whole genome shotgun (WGS) entry which is preliminary data.</text>
</comment>
<name>A0ABU2MF32_9ACTN</name>
<sequence>MSADEAGRGFLPRGTVIAAIGAFLVTLAAMLPFYVHERVALLPAEARFDATMVADGAGYMDTSTWTWVSGVRIVRTTSVGSQAHGPDWSAWEVSVDTVAEGAMIDHWSRRVIVDRHTGRAVNCCGEHVNGDRAVRQAGLVFSWPPGAGETDHPFYDAEVRSAPLMEFQGMDEIAGLTVRRYTQAIAATQVPESAREVPAWLFTPGAEGTVTATRWLQVMRTHWVEPISGTVVNTHEARLETLRPQNAPGEVRLLHAELGLRENQIAARAEQARVRSLTLSAMDVWAPWTLGPVGGLLLVAGGALAWIGRPRGADPSEPDGPEPGDPEVPTDPPFTGGERVPTA</sequence>
<dbReference type="EMBL" id="JAVREP010000021">
    <property type="protein sequence ID" value="MDT0331308.1"/>
    <property type="molecule type" value="Genomic_DNA"/>
</dbReference>
<evidence type="ECO:0000256" key="1">
    <source>
        <dbReference type="SAM" id="MobiDB-lite"/>
    </source>
</evidence>
<dbReference type="Proteomes" id="UP001183390">
    <property type="component" value="Unassembled WGS sequence"/>
</dbReference>
<organism evidence="3 4">
    <name type="scientific">Nocardiopsis lambiniae</name>
    <dbReference type="NCBI Taxonomy" id="3075539"/>
    <lineage>
        <taxon>Bacteria</taxon>
        <taxon>Bacillati</taxon>
        <taxon>Actinomycetota</taxon>
        <taxon>Actinomycetes</taxon>
        <taxon>Streptosporangiales</taxon>
        <taxon>Nocardiopsidaceae</taxon>
        <taxon>Nocardiopsis</taxon>
    </lineage>
</organism>
<reference evidence="4" key="1">
    <citation type="submission" date="2023-07" db="EMBL/GenBank/DDBJ databases">
        <title>30 novel species of actinomycetes from the DSMZ collection.</title>
        <authorList>
            <person name="Nouioui I."/>
        </authorList>
    </citation>
    <scope>NUCLEOTIDE SEQUENCE [LARGE SCALE GENOMIC DNA]</scope>
    <source>
        <strain evidence="4">DSM 44743</strain>
    </source>
</reference>
<evidence type="ECO:0000313" key="4">
    <source>
        <dbReference type="Proteomes" id="UP001183390"/>
    </source>
</evidence>
<dbReference type="Pfam" id="PF11271">
    <property type="entry name" value="PorA"/>
    <property type="match status" value="1"/>
</dbReference>
<keyword evidence="4" id="KW-1185">Reference proteome</keyword>
<keyword evidence="2" id="KW-0472">Membrane</keyword>
<feature type="transmembrane region" description="Helical" evidence="2">
    <location>
        <begin position="16"/>
        <end position="35"/>
    </location>
</feature>
<protein>
    <submittedName>
        <fullName evidence="3">DUF3068 domain-containing protein</fullName>
    </submittedName>
</protein>
<dbReference type="InterPro" id="IPR021424">
    <property type="entry name" value="PorA"/>
</dbReference>
<proteinExistence type="predicted"/>
<evidence type="ECO:0000256" key="2">
    <source>
        <dbReference type="SAM" id="Phobius"/>
    </source>
</evidence>
<feature type="region of interest" description="Disordered" evidence="1">
    <location>
        <begin position="308"/>
        <end position="343"/>
    </location>
</feature>
<keyword evidence="2" id="KW-1133">Transmembrane helix</keyword>
<dbReference type="RefSeq" id="WP_311513838.1">
    <property type="nucleotide sequence ID" value="NZ_JAVREP010000021.1"/>
</dbReference>